<evidence type="ECO:0000256" key="5">
    <source>
        <dbReference type="ARBA" id="ARBA00023034"/>
    </source>
</evidence>
<dbReference type="Proteomes" id="UP001318860">
    <property type="component" value="Unassembled WGS sequence"/>
</dbReference>
<accession>A0ABR0U777</accession>
<evidence type="ECO:0000313" key="7">
    <source>
        <dbReference type="EMBL" id="KAK6118363.1"/>
    </source>
</evidence>
<feature type="domain" description="Exostosin GT47" evidence="6">
    <location>
        <begin position="1"/>
        <end position="284"/>
    </location>
</feature>
<keyword evidence="3" id="KW-0808">Transferase</keyword>
<sequence length="335" mass="38924">MEKRLKVWVYKEGESPVFHHGPMKDIYSIEGHVIDEIDSPHNRFAATHPDEAHVFFLPIGFTNIVHYLYTPRVDYNRRHLQNVIEDYVGVVANRYPYWNRSGGADHFFVACHDWGPDATGGNPELFRNLIRVLCNANVSEGFNPTRDVPLPEIKVPDDVKLGPPDLTQSQPNRSVLAFFAGGPHGYVRERLFQHWKDRDDDVQVYQYLPKNVNYFESMSRARYCLCPSGYEVASPRLIESMHAGCVPVIISDGYALPFSDVLDWRRFSVHVPVAEIPEIKNILEGISREEYLEMQKRVLEVKKHFVLQRPAQPFDLLHMVIHSVWLRRLNFRLQF</sequence>
<proteinExistence type="inferred from homology"/>
<dbReference type="InterPro" id="IPR040911">
    <property type="entry name" value="Exostosin_GT47"/>
</dbReference>
<dbReference type="Gene3D" id="3.40.50.2000">
    <property type="entry name" value="Glycogen Phosphorylase B"/>
    <property type="match status" value="1"/>
</dbReference>
<dbReference type="SUPFAM" id="SSF53756">
    <property type="entry name" value="UDP-Glycosyltransferase/glycogen phosphorylase"/>
    <property type="match status" value="1"/>
</dbReference>
<keyword evidence="5" id="KW-0333">Golgi apparatus</keyword>
<protein>
    <recommendedName>
        <fullName evidence="6">Exostosin GT47 domain-containing protein</fullName>
    </recommendedName>
</protein>
<keyword evidence="4" id="KW-0735">Signal-anchor</keyword>
<name>A0ABR0U777_REHGL</name>
<dbReference type="PANTHER" id="PTHR11062:SF365">
    <property type="entry name" value="EXOSTOSIN GT47 DOMAIN-CONTAINING PROTEIN"/>
    <property type="match status" value="1"/>
</dbReference>
<evidence type="ECO:0000313" key="8">
    <source>
        <dbReference type="Proteomes" id="UP001318860"/>
    </source>
</evidence>
<keyword evidence="4" id="KW-0812">Transmembrane</keyword>
<evidence type="ECO:0000256" key="1">
    <source>
        <dbReference type="ARBA" id="ARBA00004323"/>
    </source>
</evidence>
<dbReference type="Pfam" id="PF03016">
    <property type="entry name" value="Exostosin_GT47"/>
    <property type="match status" value="1"/>
</dbReference>
<evidence type="ECO:0000256" key="3">
    <source>
        <dbReference type="ARBA" id="ARBA00022676"/>
    </source>
</evidence>
<comment type="subcellular location">
    <subcellularLocation>
        <location evidence="1">Golgi apparatus membrane</location>
        <topology evidence="1">Single-pass type II membrane protein</topology>
    </subcellularLocation>
</comment>
<dbReference type="InterPro" id="IPR004263">
    <property type="entry name" value="Exostosin"/>
</dbReference>
<keyword evidence="3" id="KW-0328">Glycosyltransferase</keyword>
<gene>
    <name evidence="7" type="ORF">DH2020_047934</name>
</gene>
<comment type="caution">
    <text evidence="7">The sequence shown here is derived from an EMBL/GenBank/DDBJ whole genome shotgun (WGS) entry which is preliminary data.</text>
</comment>
<evidence type="ECO:0000256" key="4">
    <source>
        <dbReference type="ARBA" id="ARBA00022968"/>
    </source>
</evidence>
<reference evidence="7 8" key="1">
    <citation type="journal article" date="2021" name="Comput. Struct. Biotechnol. J.">
        <title>De novo genome assembly of the potent medicinal plant Rehmannia glutinosa using nanopore technology.</title>
        <authorList>
            <person name="Ma L."/>
            <person name="Dong C."/>
            <person name="Song C."/>
            <person name="Wang X."/>
            <person name="Zheng X."/>
            <person name="Niu Y."/>
            <person name="Chen S."/>
            <person name="Feng W."/>
        </authorList>
    </citation>
    <scope>NUCLEOTIDE SEQUENCE [LARGE SCALE GENOMIC DNA]</scope>
    <source>
        <strain evidence="7">DH-2019</strain>
    </source>
</reference>
<evidence type="ECO:0000256" key="2">
    <source>
        <dbReference type="ARBA" id="ARBA00010271"/>
    </source>
</evidence>
<dbReference type="PANTHER" id="PTHR11062">
    <property type="entry name" value="EXOSTOSIN HEPARAN SULFATE GLYCOSYLTRANSFERASE -RELATED"/>
    <property type="match status" value="1"/>
</dbReference>
<organism evidence="7 8">
    <name type="scientific">Rehmannia glutinosa</name>
    <name type="common">Chinese foxglove</name>
    <dbReference type="NCBI Taxonomy" id="99300"/>
    <lineage>
        <taxon>Eukaryota</taxon>
        <taxon>Viridiplantae</taxon>
        <taxon>Streptophyta</taxon>
        <taxon>Embryophyta</taxon>
        <taxon>Tracheophyta</taxon>
        <taxon>Spermatophyta</taxon>
        <taxon>Magnoliopsida</taxon>
        <taxon>eudicotyledons</taxon>
        <taxon>Gunneridae</taxon>
        <taxon>Pentapetalae</taxon>
        <taxon>asterids</taxon>
        <taxon>lamiids</taxon>
        <taxon>Lamiales</taxon>
        <taxon>Orobanchaceae</taxon>
        <taxon>Rehmannieae</taxon>
        <taxon>Rehmannia</taxon>
    </lineage>
</organism>
<dbReference type="EMBL" id="JABTTQ020003342">
    <property type="protein sequence ID" value="KAK6118363.1"/>
    <property type="molecule type" value="Genomic_DNA"/>
</dbReference>
<keyword evidence="8" id="KW-1185">Reference proteome</keyword>
<comment type="similarity">
    <text evidence="2">Belongs to the glycosyltransferase 47 family.</text>
</comment>
<evidence type="ECO:0000259" key="6">
    <source>
        <dbReference type="Pfam" id="PF03016"/>
    </source>
</evidence>